<name>A0A5K3FUN0_MESCO</name>
<proteinExistence type="predicted"/>
<organism evidence="1">
    <name type="scientific">Mesocestoides corti</name>
    <name type="common">Flatworm</name>
    <dbReference type="NCBI Taxonomy" id="53468"/>
    <lineage>
        <taxon>Eukaryota</taxon>
        <taxon>Metazoa</taxon>
        <taxon>Spiralia</taxon>
        <taxon>Lophotrochozoa</taxon>
        <taxon>Platyhelminthes</taxon>
        <taxon>Cestoda</taxon>
        <taxon>Eucestoda</taxon>
        <taxon>Cyclophyllidea</taxon>
        <taxon>Mesocestoididae</taxon>
        <taxon>Mesocestoides</taxon>
    </lineage>
</organism>
<evidence type="ECO:0000313" key="1">
    <source>
        <dbReference type="WBParaSite" id="MCU_011900-RA"/>
    </source>
</evidence>
<protein>
    <submittedName>
        <fullName evidence="1">Secreted protein</fullName>
    </submittedName>
</protein>
<reference evidence="1" key="1">
    <citation type="submission" date="2019-11" db="UniProtKB">
        <authorList>
            <consortium name="WormBaseParasite"/>
        </authorList>
    </citation>
    <scope>IDENTIFICATION</scope>
</reference>
<accession>A0A5K3FUN0</accession>
<sequence>MARENHQWLWRVIQSTRKPSTAVRNYCELPNTNESLIQWTLSMCAAVTERPTRDRPSHGQLQAVQAWITIIDDSAVLSCNYHCIYLKSTLYKRDTVLVYITNTLNRIQHSICTADH</sequence>
<dbReference type="WBParaSite" id="MCU_011900-RA">
    <property type="protein sequence ID" value="MCU_011900-RA"/>
    <property type="gene ID" value="MCU_011900"/>
</dbReference>
<dbReference type="AlphaFoldDB" id="A0A5K3FUN0"/>